<feature type="compositionally biased region" description="Basic and acidic residues" evidence="3">
    <location>
        <begin position="155"/>
        <end position="168"/>
    </location>
</feature>
<evidence type="ECO:0000313" key="6">
    <source>
        <dbReference type="Proteomes" id="UP000249402"/>
    </source>
</evidence>
<dbReference type="Pfam" id="PF18592">
    <property type="entry name" value="Tho1_MOS11_C"/>
    <property type="match status" value="1"/>
</dbReference>
<dbReference type="SMART" id="SM00513">
    <property type="entry name" value="SAP"/>
    <property type="match status" value="1"/>
</dbReference>
<reference evidence="5 6" key="1">
    <citation type="submission" date="2018-02" db="EMBL/GenBank/DDBJ databases">
        <title>The genomes of Aspergillus section Nigri reveals drivers in fungal speciation.</title>
        <authorList>
            <consortium name="DOE Joint Genome Institute"/>
            <person name="Vesth T.C."/>
            <person name="Nybo J."/>
            <person name="Theobald S."/>
            <person name="Brandl J."/>
            <person name="Frisvad J.C."/>
            <person name="Nielsen K.F."/>
            <person name="Lyhne E.K."/>
            <person name="Kogle M.E."/>
            <person name="Kuo A."/>
            <person name="Riley R."/>
            <person name="Clum A."/>
            <person name="Nolan M."/>
            <person name="Lipzen A."/>
            <person name="Salamov A."/>
            <person name="Henrissat B."/>
            <person name="Wiebenga A."/>
            <person name="De vries R.P."/>
            <person name="Grigoriev I.V."/>
            <person name="Mortensen U.H."/>
            <person name="Andersen M.R."/>
            <person name="Baker S.E."/>
        </authorList>
    </citation>
    <scope>NUCLEOTIDE SEQUENCE [LARGE SCALE GENOMIC DNA]</scope>
    <source>
        <strain evidence="5 6">CBS 121593</strain>
    </source>
</reference>
<feature type="compositionally biased region" description="Basic and acidic residues" evidence="3">
    <location>
        <begin position="107"/>
        <end position="143"/>
    </location>
</feature>
<dbReference type="EMBL" id="KZ824507">
    <property type="protein sequence ID" value="RAK95017.1"/>
    <property type="molecule type" value="Genomic_DNA"/>
</dbReference>
<keyword evidence="1" id="KW-0597">Phosphoprotein</keyword>
<evidence type="ECO:0000313" key="5">
    <source>
        <dbReference type="EMBL" id="RAK95017.1"/>
    </source>
</evidence>
<dbReference type="SUPFAM" id="SSF68906">
    <property type="entry name" value="SAP domain"/>
    <property type="match status" value="1"/>
</dbReference>
<evidence type="ECO:0000259" key="4">
    <source>
        <dbReference type="SMART" id="SM00513"/>
    </source>
</evidence>
<dbReference type="InterPro" id="IPR040746">
    <property type="entry name" value="THO1_MOS11_C"/>
</dbReference>
<organism evidence="5 6">
    <name type="scientific">Aspergillus ibericus CBS 121593</name>
    <dbReference type="NCBI Taxonomy" id="1448316"/>
    <lineage>
        <taxon>Eukaryota</taxon>
        <taxon>Fungi</taxon>
        <taxon>Dikarya</taxon>
        <taxon>Ascomycota</taxon>
        <taxon>Pezizomycotina</taxon>
        <taxon>Eurotiomycetes</taxon>
        <taxon>Eurotiomycetidae</taxon>
        <taxon>Eurotiales</taxon>
        <taxon>Aspergillaceae</taxon>
        <taxon>Aspergillus</taxon>
        <taxon>Aspergillus subgen. Circumdati</taxon>
    </lineage>
</organism>
<comment type="similarity">
    <text evidence="2">Belongs to the SAP domain-containing ribonucleoprotein family.</text>
</comment>
<feature type="compositionally biased region" description="Low complexity" evidence="3">
    <location>
        <begin position="43"/>
        <end position="64"/>
    </location>
</feature>
<dbReference type="GO" id="GO:0005634">
    <property type="term" value="C:nucleus"/>
    <property type="evidence" value="ECO:0007669"/>
    <property type="project" value="TreeGrafter"/>
</dbReference>
<accession>A0A395GJS1</accession>
<dbReference type="GeneID" id="37225533"/>
<feature type="compositionally biased region" description="Basic and acidic residues" evidence="3">
    <location>
        <begin position="229"/>
        <end position="266"/>
    </location>
</feature>
<feature type="compositionally biased region" description="Low complexity" evidence="3">
    <location>
        <begin position="80"/>
        <end position="90"/>
    </location>
</feature>
<dbReference type="Proteomes" id="UP000249402">
    <property type="component" value="Unassembled WGS sequence"/>
</dbReference>
<feature type="domain" description="SAP" evidence="4">
    <location>
        <begin position="6"/>
        <end position="40"/>
    </location>
</feature>
<proteinExistence type="inferred from homology"/>
<keyword evidence="6" id="KW-1185">Reference proteome</keyword>
<feature type="region of interest" description="Disordered" evidence="3">
    <location>
        <begin position="34"/>
        <end position="177"/>
    </location>
</feature>
<evidence type="ECO:0000256" key="1">
    <source>
        <dbReference type="ARBA" id="ARBA00022553"/>
    </source>
</evidence>
<dbReference type="STRING" id="1448316.A0A395GJS1"/>
<dbReference type="AlphaFoldDB" id="A0A395GJS1"/>
<dbReference type="PANTHER" id="PTHR46551">
    <property type="entry name" value="SAP DOMAIN-CONTAINING RIBONUCLEOPROTEIN"/>
    <property type="match status" value="1"/>
</dbReference>
<dbReference type="RefSeq" id="XP_025569345.1">
    <property type="nucleotide sequence ID" value="XM_025720668.1"/>
</dbReference>
<gene>
    <name evidence="5" type="ORF">BO80DRAFT_430237</name>
</gene>
<feature type="compositionally biased region" description="Basic and acidic residues" evidence="3">
    <location>
        <begin position="309"/>
        <end position="320"/>
    </location>
</feature>
<evidence type="ECO:0000256" key="2">
    <source>
        <dbReference type="ARBA" id="ARBA00046328"/>
    </source>
</evidence>
<dbReference type="InterPro" id="IPR003034">
    <property type="entry name" value="SAP_dom"/>
</dbReference>
<dbReference type="Gene3D" id="1.10.720.30">
    <property type="entry name" value="SAP domain"/>
    <property type="match status" value="1"/>
</dbReference>
<feature type="compositionally biased region" description="Acidic residues" evidence="3">
    <location>
        <begin position="67"/>
        <end position="78"/>
    </location>
</feature>
<name>A0A395GJS1_9EURO</name>
<protein>
    <recommendedName>
        <fullName evidence="4">SAP domain-containing protein</fullName>
    </recommendedName>
</protein>
<dbReference type="GO" id="GO:0016973">
    <property type="term" value="P:poly(A)+ mRNA export from nucleus"/>
    <property type="evidence" value="ECO:0007669"/>
    <property type="project" value="TreeGrafter"/>
</dbReference>
<dbReference type="InterPro" id="IPR036361">
    <property type="entry name" value="SAP_dom_sf"/>
</dbReference>
<dbReference type="PANTHER" id="PTHR46551:SF1">
    <property type="entry name" value="SAP DOMAIN-CONTAINING RIBONUCLEOPROTEIN"/>
    <property type="match status" value="1"/>
</dbReference>
<dbReference type="Pfam" id="PF02037">
    <property type="entry name" value="SAP"/>
    <property type="match status" value="1"/>
</dbReference>
<sequence>MASIDYTKKTNAELIDILKSRNLPHTGKKAEMVARLQEDDNKSTTADAAAPAPAADATPSATKADAADDVIDWEDDEVPAATAEKATAAAGGKGEVDTPAQVPNQKQDVDPATTHDLKVEATGEAPVEKEGEKQKVEDKKEGEAAPAEELNATEAKTEDKAEAKEEKPVVSYSAGLPITELEEELKKRKARAEKFGTTEESKAAIEAAEKQLERAKRFGTAAASAGEVGVKKLDEALPEKEEKSRKRTRPENEQAGRDGKKRDLGGKNKTRGRGRGGSRNLPRGQGRPQKQQNGAAPAAAPAAGSKPKNWSEKDIQAMEARKKRFAAA</sequence>
<dbReference type="InterPro" id="IPR052240">
    <property type="entry name" value="SAP_domain_ribonucleoprotein"/>
</dbReference>
<dbReference type="VEuPathDB" id="FungiDB:BO80DRAFT_430237"/>
<evidence type="ECO:0000256" key="3">
    <source>
        <dbReference type="SAM" id="MobiDB-lite"/>
    </source>
</evidence>
<feature type="region of interest" description="Disordered" evidence="3">
    <location>
        <begin position="216"/>
        <end position="328"/>
    </location>
</feature>
<dbReference type="OrthoDB" id="445357at2759"/>